<comment type="caution">
    <text evidence="2">The sequence shown here is derived from an EMBL/GenBank/DDBJ whole genome shotgun (WGS) entry which is preliminary data.</text>
</comment>
<feature type="compositionally biased region" description="Basic and acidic residues" evidence="1">
    <location>
        <begin position="119"/>
        <end position="131"/>
    </location>
</feature>
<sequence length="131" mass="14407">MNDLSHSENPDDFFPPSSPPSKRPKLSLSDSSPNVVDSEGVPMFDPSLIHHPNSTEWLSLDHVGDYIASRLRLPLDKQTRTKLRSECPRPSLESNITATPDTGCWDGAAEENSLLGAQEPEKKLGAKDRSL</sequence>
<keyword evidence="3" id="KW-1185">Reference proteome</keyword>
<gene>
    <name evidence="2" type="ORF">NDU88_002212</name>
</gene>
<dbReference type="Proteomes" id="UP001066276">
    <property type="component" value="Chromosome 2_2"/>
</dbReference>
<accession>A0AAV7UWL3</accession>
<feature type="region of interest" description="Disordered" evidence="1">
    <location>
        <begin position="1"/>
        <end position="41"/>
    </location>
</feature>
<feature type="region of interest" description="Disordered" evidence="1">
    <location>
        <begin position="82"/>
        <end position="131"/>
    </location>
</feature>
<dbReference type="AlphaFoldDB" id="A0AAV7UWL3"/>
<evidence type="ECO:0000313" key="3">
    <source>
        <dbReference type="Proteomes" id="UP001066276"/>
    </source>
</evidence>
<proteinExistence type="predicted"/>
<protein>
    <submittedName>
        <fullName evidence="2">Uncharacterized protein</fullName>
    </submittedName>
</protein>
<dbReference type="EMBL" id="JANPWB010000004">
    <property type="protein sequence ID" value="KAJ1192906.1"/>
    <property type="molecule type" value="Genomic_DNA"/>
</dbReference>
<name>A0AAV7UWL3_PLEWA</name>
<evidence type="ECO:0000313" key="2">
    <source>
        <dbReference type="EMBL" id="KAJ1192906.1"/>
    </source>
</evidence>
<reference evidence="2" key="1">
    <citation type="journal article" date="2022" name="bioRxiv">
        <title>Sequencing and chromosome-scale assembly of the giantPleurodeles waltlgenome.</title>
        <authorList>
            <person name="Brown T."/>
            <person name="Elewa A."/>
            <person name="Iarovenko S."/>
            <person name="Subramanian E."/>
            <person name="Araus A.J."/>
            <person name="Petzold A."/>
            <person name="Susuki M."/>
            <person name="Suzuki K.-i.T."/>
            <person name="Hayashi T."/>
            <person name="Toyoda A."/>
            <person name="Oliveira C."/>
            <person name="Osipova E."/>
            <person name="Leigh N.D."/>
            <person name="Simon A."/>
            <person name="Yun M.H."/>
        </authorList>
    </citation>
    <scope>NUCLEOTIDE SEQUENCE</scope>
    <source>
        <strain evidence="2">20211129_DDA</strain>
        <tissue evidence="2">Liver</tissue>
    </source>
</reference>
<organism evidence="2 3">
    <name type="scientific">Pleurodeles waltl</name>
    <name type="common">Iberian ribbed newt</name>
    <dbReference type="NCBI Taxonomy" id="8319"/>
    <lineage>
        <taxon>Eukaryota</taxon>
        <taxon>Metazoa</taxon>
        <taxon>Chordata</taxon>
        <taxon>Craniata</taxon>
        <taxon>Vertebrata</taxon>
        <taxon>Euteleostomi</taxon>
        <taxon>Amphibia</taxon>
        <taxon>Batrachia</taxon>
        <taxon>Caudata</taxon>
        <taxon>Salamandroidea</taxon>
        <taxon>Salamandridae</taxon>
        <taxon>Pleurodelinae</taxon>
        <taxon>Pleurodeles</taxon>
    </lineage>
</organism>
<evidence type="ECO:0000256" key="1">
    <source>
        <dbReference type="SAM" id="MobiDB-lite"/>
    </source>
</evidence>